<feature type="chain" id="PRO_5045576038" evidence="2">
    <location>
        <begin position="20"/>
        <end position="144"/>
    </location>
</feature>
<name>A0ABW4KPW7_9BURK</name>
<proteinExistence type="predicted"/>
<feature type="region of interest" description="Disordered" evidence="1">
    <location>
        <begin position="67"/>
        <end position="144"/>
    </location>
</feature>
<feature type="compositionally biased region" description="Low complexity" evidence="1">
    <location>
        <begin position="99"/>
        <end position="144"/>
    </location>
</feature>
<comment type="caution">
    <text evidence="3">The sequence shown here is derived from an EMBL/GenBank/DDBJ whole genome shotgun (WGS) entry which is preliminary data.</text>
</comment>
<keyword evidence="2" id="KW-0732">Signal</keyword>
<reference evidence="4" key="1">
    <citation type="journal article" date="2019" name="Int. J. Syst. Evol. Microbiol.">
        <title>The Global Catalogue of Microorganisms (GCM) 10K type strain sequencing project: providing services to taxonomists for standard genome sequencing and annotation.</title>
        <authorList>
            <consortium name="The Broad Institute Genomics Platform"/>
            <consortium name="The Broad Institute Genome Sequencing Center for Infectious Disease"/>
            <person name="Wu L."/>
            <person name="Ma J."/>
        </authorList>
    </citation>
    <scope>NUCLEOTIDE SEQUENCE [LARGE SCALE GENOMIC DNA]</scope>
    <source>
        <strain evidence="4">LMG 29247</strain>
    </source>
</reference>
<gene>
    <name evidence="3" type="ORF">ACFSF0_00810</name>
</gene>
<protein>
    <submittedName>
        <fullName evidence="3">Uncharacterized protein</fullName>
    </submittedName>
</protein>
<evidence type="ECO:0000313" key="3">
    <source>
        <dbReference type="EMBL" id="MFD1709137.1"/>
    </source>
</evidence>
<evidence type="ECO:0000313" key="4">
    <source>
        <dbReference type="Proteomes" id="UP001597304"/>
    </source>
</evidence>
<feature type="signal peptide" evidence="2">
    <location>
        <begin position="1"/>
        <end position="19"/>
    </location>
</feature>
<organism evidence="3 4">
    <name type="scientific">Ottowia flava</name>
    <dbReference type="NCBI Taxonomy" id="2675430"/>
    <lineage>
        <taxon>Bacteria</taxon>
        <taxon>Pseudomonadati</taxon>
        <taxon>Pseudomonadota</taxon>
        <taxon>Betaproteobacteria</taxon>
        <taxon>Burkholderiales</taxon>
        <taxon>Comamonadaceae</taxon>
        <taxon>Ottowia</taxon>
    </lineage>
</organism>
<sequence>MTKYLAAIAATALCASAWAKLPAPTPEAKAKAAEAAAKSAWQAKVDGFQLCNAQDRVAAKYRAGAAAAGKTVQPALTTPPCTDPGPFVYTPEAPKPLEAAGAHSSAAAVGTPPVTTPQTQAEVANAASAPASVAPPASASSTTK</sequence>
<keyword evidence="4" id="KW-1185">Reference proteome</keyword>
<dbReference type="RefSeq" id="WP_255507793.1">
    <property type="nucleotide sequence ID" value="NZ_JBHUEJ010000002.1"/>
</dbReference>
<evidence type="ECO:0000256" key="2">
    <source>
        <dbReference type="SAM" id="SignalP"/>
    </source>
</evidence>
<accession>A0ABW4KPW7</accession>
<dbReference type="Proteomes" id="UP001597304">
    <property type="component" value="Unassembled WGS sequence"/>
</dbReference>
<evidence type="ECO:0000256" key="1">
    <source>
        <dbReference type="SAM" id="MobiDB-lite"/>
    </source>
</evidence>
<dbReference type="EMBL" id="JBHUEJ010000002">
    <property type="protein sequence ID" value="MFD1709137.1"/>
    <property type="molecule type" value="Genomic_DNA"/>
</dbReference>